<gene>
    <name evidence="2" type="ORF">CEPIT_LOCUS24346</name>
    <name evidence="1" type="ORF">CEPIT_LOCUS4081</name>
</gene>
<proteinExistence type="predicted"/>
<dbReference type="AlphaFoldDB" id="A0AAV0EE38"/>
<sequence>MRPSSATARHPSPYKHSYYELRRTLDHHIERPKNFRIDGHQGTVSFKTSKPEHLCAACNTLKLFQIADYKVCAFGPFEVKFLSSCTQNDFTCAPLFWAPHSGYQFTDFGFAVLRDLL</sequence>
<dbReference type="EMBL" id="CAMAPF010000021">
    <property type="protein sequence ID" value="CAH9071802.1"/>
    <property type="molecule type" value="Genomic_DNA"/>
</dbReference>
<organism evidence="2 3">
    <name type="scientific">Cuscuta epithymum</name>
    <dbReference type="NCBI Taxonomy" id="186058"/>
    <lineage>
        <taxon>Eukaryota</taxon>
        <taxon>Viridiplantae</taxon>
        <taxon>Streptophyta</taxon>
        <taxon>Embryophyta</taxon>
        <taxon>Tracheophyta</taxon>
        <taxon>Spermatophyta</taxon>
        <taxon>Magnoliopsida</taxon>
        <taxon>eudicotyledons</taxon>
        <taxon>Gunneridae</taxon>
        <taxon>Pentapetalae</taxon>
        <taxon>asterids</taxon>
        <taxon>lamiids</taxon>
        <taxon>Solanales</taxon>
        <taxon>Convolvulaceae</taxon>
        <taxon>Cuscuteae</taxon>
        <taxon>Cuscuta</taxon>
        <taxon>Cuscuta subgen. Cuscuta</taxon>
    </lineage>
</organism>
<protein>
    <submittedName>
        <fullName evidence="2">Uncharacterized protein</fullName>
    </submittedName>
</protein>
<dbReference type="EMBL" id="CAMAPF010000924">
    <property type="protein sequence ID" value="CAH9122270.1"/>
    <property type="molecule type" value="Genomic_DNA"/>
</dbReference>
<accession>A0AAV0EE38</accession>
<evidence type="ECO:0000313" key="3">
    <source>
        <dbReference type="Proteomes" id="UP001152523"/>
    </source>
</evidence>
<evidence type="ECO:0000313" key="2">
    <source>
        <dbReference type="EMBL" id="CAH9122270.1"/>
    </source>
</evidence>
<keyword evidence="3" id="KW-1185">Reference proteome</keyword>
<comment type="caution">
    <text evidence="2">The sequence shown here is derived from an EMBL/GenBank/DDBJ whole genome shotgun (WGS) entry which is preliminary data.</text>
</comment>
<evidence type="ECO:0000313" key="1">
    <source>
        <dbReference type="EMBL" id="CAH9071802.1"/>
    </source>
</evidence>
<name>A0AAV0EE38_9ASTE</name>
<dbReference type="Proteomes" id="UP001152523">
    <property type="component" value="Unassembled WGS sequence"/>
</dbReference>
<reference evidence="2" key="1">
    <citation type="submission" date="2022-07" db="EMBL/GenBank/DDBJ databases">
        <authorList>
            <person name="Macas J."/>
            <person name="Novak P."/>
            <person name="Neumann P."/>
        </authorList>
    </citation>
    <scope>NUCLEOTIDE SEQUENCE</scope>
</reference>